<dbReference type="Proteomes" id="UP001302494">
    <property type="component" value="Chromosome"/>
</dbReference>
<keyword evidence="1" id="KW-1133">Transmembrane helix</keyword>
<feature type="transmembrane region" description="Helical" evidence="1">
    <location>
        <begin position="48"/>
        <end position="72"/>
    </location>
</feature>
<feature type="transmembrane region" description="Helical" evidence="1">
    <location>
        <begin position="21"/>
        <end position="42"/>
    </location>
</feature>
<dbReference type="Pfam" id="PF04367">
    <property type="entry name" value="DUF502"/>
    <property type="match status" value="1"/>
</dbReference>
<dbReference type="RefSeq" id="WP_312741770.1">
    <property type="nucleotide sequence ID" value="NZ_CP116968.1"/>
</dbReference>
<keyword evidence="1" id="KW-0472">Membrane</keyword>
<keyword evidence="1" id="KW-0812">Transmembrane</keyword>
<gene>
    <name evidence="2" type="ORF">PQG83_13050</name>
</gene>
<organism evidence="2 3">
    <name type="scientific">Candidatus Nitrospira neomarina</name>
    <dbReference type="NCBI Taxonomy" id="3020899"/>
    <lineage>
        <taxon>Bacteria</taxon>
        <taxon>Pseudomonadati</taxon>
        <taxon>Nitrospirota</taxon>
        <taxon>Nitrospiria</taxon>
        <taxon>Nitrospirales</taxon>
        <taxon>Nitrospiraceae</taxon>
        <taxon>Nitrospira</taxon>
    </lineage>
</organism>
<dbReference type="AlphaFoldDB" id="A0AA96GI25"/>
<dbReference type="EMBL" id="CP116968">
    <property type="protein sequence ID" value="WNM60685.1"/>
    <property type="molecule type" value="Genomic_DNA"/>
</dbReference>
<keyword evidence="3" id="KW-1185">Reference proteome</keyword>
<dbReference type="KEGG" id="nneo:PQG83_13050"/>
<evidence type="ECO:0000313" key="2">
    <source>
        <dbReference type="EMBL" id="WNM60685.1"/>
    </source>
</evidence>
<dbReference type="PANTHER" id="PTHR31876">
    <property type="entry name" value="COV-LIKE PROTEIN 1"/>
    <property type="match status" value="1"/>
</dbReference>
<dbReference type="InterPro" id="IPR007462">
    <property type="entry name" value="COV1-like"/>
</dbReference>
<proteinExistence type="predicted"/>
<reference evidence="2 3" key="1">
    <citation type="submission" date="2023-01" db="EMBL/GenBank/DDBJ databases">
        <title>Cultivation and genomic characterization of new, ubiquitous marine nitrite-oxidizing bacteria from the Nitrospirales.</title>
        <authorList>
            <person name="Mueller A.J."/>
            <person name="Daebeler A."/>
            <person name="Herbold C.W."/>
            <person name="Kirkegaard R.H."/>
            <person name="Daims H."/>
        </authorList>
    </citation>
    <scope>NUCLEOTIDE SEQUENCE [LARGE SCALE GENOMIC DNA]</scope>
    <source>
        <strain evidence="2 3">DK</strain>
    </source>
</reference>
<protein>
    <submittedName>
        <fullName evidence="2">DUF502 domain-containing protein</fullName>
    </submittedName>
</protein>
<accession>A0AA96GI25</accession>
<dbReference type="PANTHER" id="PTHR31876:SF26">
    <property type="entry name" value="PROTEIN LIKE COV 2"/>
    <property type="match status" value="1"/>
</dbReference>
<name>A0AA96GI25_9BACT</name>
<evidence type="ECO:0000256" key="1">
    <source>
        <dbReference type="SAM" id="Phobius"/>
    </source>
</evidence>
<sequence>MEIQRPKFWDNINMNDLARNFFEGLLILVPVVTTLYVAWLVLQTIDGWLNIPIPGVGFLVTVGLITLTGRYASTVFVQKMLDVLERVLVKAPFVKILYTSLKDLIAAFMGEKRRFDQPVLVSLVPGGHAEAVGFVTRTDLKFLGLLDHVAVYFPQSYNFAGNILIFPKEQVHPLEAESADVMAFIVSGGVSGGQNGEGGVGLQEMISKGG</sequence>
<evidence type="ECO:0000313" key="3">
    <source>
        <dbReference type="Proteomes" id="UP001302494"/>
    </source>
</evidence>